<dbReference type="PROSITE" id="PS51464">
    <property type="entry name" value="SIS"/>
    <property type="match status" value="1"/>
</dbReference>
<keyword evidence="3" id="KW-0804">Transcription</keyword>
<comment type="caution">
    <text evidence="6">The sequence shown here is derived from an EMBL/GenBank/DDBJ whole genome shotgun (WGS) entry which is preliminary data.</text>
</comment>
<protein>
    <submittedName>
        <fullName evidence="6">MurR/RpiR family transcriptional regulator</fullName>
    </submittedName>
</protein>
<dbReference type="GO" id="GO:0003677">
    <property type="term" value="F:DNA binding"/>
    <property type="evidence" value="ECO:0007669"/>
    <property type="project" value="UniProtKB-KW"/>
</dbReference>
<dbReference type="Pfam" id="PF01380">
    <property type="entry name" value="SIS"/>
    <property type="match status" value="1"/>
</dbReference>
<reference evidence="6" key="2">
    <citation type="submission" date="2021-04" db="EMBL/GenBank/DDBJ databases">
        <authorList>
            <person name="Gilroy R."/>
        </authorList>
    </citation>
    <scope>NUCLEOTIDE SEQUENCE</scope>
    <source>
        <strain evidence="6">ChiBcec1-1093</strain>
    </source>
</reference>
<evidence type="ECO:0000256" key="2">
    <source>
        <dbReference type="ARBA" id="ARBA00023125"/>
    </source>
</evidence>
<dbReference type="SUPFAM" id="SSF46689">
    <property type="entry name" value="Homeodomain-like"/>
    <property type="match status" value="1"/>
</dbReference>
<keyword evidence="2" id="KW-0238">DNA-binding</keyword>
<dbReference type="GO" id="GO:0003700">
    <property type="term" value="F:DNA-binding transcription factor activity"/>
    <property type="evidence" value="ECO:0007669"/>
    <property type="project" value="InterPro"/>
</dbReference>
<accession>A0A9D2GK65</accession>
<reference evidence="6" key="1">
    <citation type="journal article" date="2021" name="PeerJ">
        <title>Extensive microbial diversity within the chicken gut microbiome revealed by metagenomics and culture.</title>
        <authorList>
            <person name="Gilroy R."/>
            <person name="Ravi A."/>
            <person name="Getino M."/>
            <person name="Pursley I."/>
            <person name="Horton D.L."/>
            <person name="Alikhan N.F."/>
            <person name="Baker D."/>
            <person name="Gharbi K."/>
            <person name="Hall N."/>
            <person name="Watson M."/>
            <person name="Adriaenssens E.M."/>
            <person name="Foster-Nyarko E."/>
            <person name="Jarju S."/>
            <person name="Secka A."/>
            <person name="Antonio M."/>
            <person name="Oren A."/>
            <person name="Chaudhuri R.R."/>
            <person name="La Ragione R."/>
            <person name="Hildebrand F."/>
            <person name="Pallen M.J."/>
        </authorList>
    </citation>
    <scope>NUCLEOTIDE SEQUENCE</scope>
    <source>
        <strain evidence="6">ChiBcec1-1093</strain>
    </source>
</reference>
<dbReference type="Gene3D" id="1.10.10.10">
    <property type="entry name" value="Winged helix-like DNA-binding domain superfamily/Winged helix DNA-binding domain"/>
    <property type="match status" value="1"/>
</dbReference>
<dbReference type="PROSITE" id="PS51071">
    <property type="entry name" value="HTH_RPIR"/>
    <property type="match status" value="1"/>
</dbReference>
<dbReference type="InterPro" id="IPR000281">
    <property type="entry name" value="HTH_RpiR"/>
</dbReference>
<dbReference type="InterPro" id="IPR047640">
    <property type="entry name" value="RpiR-like"/>
</dbReference>
<evidence type="ECO:0000256" key="1">
    <source>
        <dbReference type="ARBA" id="ARBA00023015"/>
    </source>
</evidence>
<dbReference type="GO" id="GO:1901135">
    <property type="term" value="P:carbohydrate derivative metabolic process"/>
    <property type="evidence" value="ECO:0007669"/>
    <property type="project" value="InterPro"/>
</dbReference>
<dbReference type="EMBL" id="DXBC01000182">
    <property type="protein sequence ID" value="HIZ80380.1"/>
    <property type="molecule type" value="Genomic_DNA"/>
</dbReference>
<dbReference type="Gene3D" id="3.40.50.10490">
    <property type="entry name" value="Glucose-6-phosphate isomerase like protein, domain 1"/>
    <property type="match status" value="1"/>
</dbReference>
<dbReference type="CDD" id="cd05013">
    <property type="entry name" value="SIS_RpiR"/>
    <property type="match status" value="1"/>
</dbReference>
<dbReference type="InterPro" id="IPR036388">
    <property type="entry name" value="WH-like_DNA-bd_sf"/>
</dbReference>
<gene>
    <name evidence="6" type="ORF">IAA17_11400</name>
</gene>
<dbReference type="InterPro" id="IPR001347">
    <property type="entry name" value="SIS_dom"/>
</dbReference>
<dbReference type="InterPro" id="IPR035472">
    <property type="entry name" value="RpiR-like_SIS"/>
</dbReference>
<evidence type="ECO:0000256" key="3">
    <source>
        <dbReference type="ARBA" id="ARBA00023163"/>
    </source>
</evidence>
<evidence type="ECO:0000313" key="7">
    <source>
        <dbReference type="Proteomes" id="UP000824101"/>
    </source>
</evidence>
<dbReference type="Proteomes" id="UP000824101">
    <property type="component" value="Unassembled WGS sequence"/>
</dbReference>
<dbReference type="PANTHER" id="PTHR30514">
    <property type="entry name" value="GLUCOKINASE"/>
    <property type="match status" value="1"/>
</dbReference>
<dbReference type="InterPro" id="IPR046348">
    <property type="entry name" value="SIS_dom_sf"/>
</dbReference>
<evidence type="ECO:0000313" key="6">
    <source>
        <dbReference type="EMBL" id="HIZ80380.1"/>
    </source>
</evidence>
<dbReference type="SUPFAM" id="SSF53697">
    <property type="entry name" value="SIS domain"/>
    <property type="match status" value="1"/>
</dbReference>
<dbReference type="Pfam" id="PF01418">
    <property type="entry name" value="HTH_6"/>
    <property type="match status" value="1"/>
</dbReference>
<name>A0A9D2GK65_9FIRM</name>
<feature type="domain" description="HTH rpiR-type" evidence="4">
    <location>
        <begin position="1"/>
        <end position="76"/>
    </location>
</feature>
<sequence>MLQEIYEKYKESLSKSDHKIFGYLLEHEQELPMVTTAELSAQLGISTATISRFWSKIGYKNLNELKKAVYENQETTPFSRMNAALSQWEKVGISPDMIISRMSLHMEKTFRSVTPAMMDQAVDMILKAEHIYLFAPDASGGLGYIMQYRLMRLGIRLIPIPAGSQIYDFMVNIKKEDLLLLFGYSRLLTEVQVLISHSREIGCPAILFTDLMAGDLLSQADLVLYSCRGEPNDYHSMAVPMLLLDMIIMKTSQALGGGLERARELERLREKYAGMIRR</sequence>
<dbReference type="GO" id="GO:0097367">
    <property type="term" value="F:carbohydrate derivative binding"/>
    <property type="evidence" value="ECO:0007669"/>
    <property type="project" value="InterPro"/>
</dbReference>
<evidence type="ECO:0000259" key="4">
    <source>
        <dbReference type="PROSITE" id="PS51071"/>
    </source>
</evidence>
<proteinExistence type="predicted"/>
<feature type="domain" description="SIS" evidence="5">
    <location>
        <begin position="121"/>
        <end position="257"/>
    </location>
</feature>
<keyword evidence="1" id="KW-0805">Transcription regulation</keyword>
<organism evidence="6 7">
    <name type="scientific">Candidatus Lachnoclostridium stercorigallinarum</name>
    <dbReference type="NCBI Taxonomy" id="2838634"/>
    <lineage>
        <taxon>Bacteria</taxon>
        <taxon>Bacillati</taxon>
        <taxon>Bacillota</taxon>
        <taxon>Clostridia</taxon>
        <taxon>Lachnospirales</taxon>
        <taxon>Lachnospiraceae</taxon>
    </lineage>
</organism>
<dbReference type="AlphaFoldDB" id="A0A9D2GK65"/>
<evidence type="ECO:0000259" key="5">
    <source>
        <dbReference type="PROSITE" id="PS51464"/>
    </source>
</evidence>
<dbReference type="InterPro" id="IPR009057">
    <property type="entry name" value="Homeodomain-like_sf"/>
</dbReference>